<protein>
    <recommendedName>
        <fullName evidence="4">Copper ion binding protein</fullName>
    </recommendedName>
</protein>
<evidence type="ECO:0000313" key="2">
    <source>
        <dbReference type="EMBL" id="KAI5417357.1"/>
    </source>
</evidence>
<sequence length="168" mass="19166">MGEFTIQISNDLVNKLVDDPVIKKKTRRVKRKVVKETEKPQYNVAEKTEIAPAPAWPVQAPLFVPATLPAHPSQSELESIRSVLHESEKVLERLQKQEEQMLQEVTEKAKDLHEKEYKLPNPKPERCMAERLASLTCYKEHIKDPLKCAGFVNNFADCLRRLGPLGGK</sequence>
<organism evidence="2 3">
    <name type="scientific">Pisum sativum</name>
    <name type="common">Garden pea</name>
    <name type="synonym">Lathyrus oleraceus</name>
    <dbReference type="NCBI Taxonomy" id="3888"/>
    <lineage>
        <taxon>Eukaryota</taxon>
        <taxon>Viridiplantae</taxon>
        <taxon>Streptophyta</taxon>
        <taxon>Embryophyta</taxon>
        <taxon>Tracheophyta</taxon>
        <taxon>Spermatophyta</taxon>
        <taxon>Magnoliopsida</taxon>
        <taxon>eudicotyledons</taxon>
        <taxon>Gunneridae</taxon>
        <taxon>Pentapetalae</taxon>
        <taxon>rosids</taxon>
        <taxon>fabids</taxon>
        <taxon>Fabales</taxon>
        <taxon>Fabaceae</taxon>
        <taxon>Papilionoideae</taxon>
        <taxon>50 kb inversion clade</taxon>
        <taxon>NPAAA clade</taxon>
        <taxon>Hologalegina</taxon>
        <taxon>IRL clade</taxon>
        <taxon>Fabeae</taxon>
        <taxon>Lathyrus</taxon>
    </lineage>
</organism>
<dbReference type="Gramene" id="Psat04G0209500-T1">
    <property type="protein sequence ID" value="KAI5417357.1"/>
    <property type="gene ID" value="KIW84_042095"/>
</dbReference>
<comment type="caution">
    <text evidence="2">The sequence shown here is derived from an EMBL/GenBank/DDBJ whole genome shotgun (WGS) entry which is preliminary data.</text>
</comment>
<evidence type="ECO:0000256" key="1">
    <source>
        <dbReference type="SAM" id="Coils"/>
    </source>
</evidence>
<proteinExistence type="predicted"/>
<keyword evidence="1" id="KW-0175">Coiled coil</keyword>
<dbReference type="AlphaFoldDB" id="A0A9D4XBP5"/>
<dbReference type="Gramene" id="Psat0s1988g0040.1">
    <property type="protein sequence ID" value="Psat0s1988g0040.1.cds1"/>
    <property type="gene ID" value="Psat0s1988g0040"/>
</dbReference>
<dbReference type="Gramene" id="Psat0s1988g0040.3">
    <property type="protein sequence ID" value="Psat0s1988g0040.3.cds1"/>
    <property type="gene ID" value="Psat0s1988g0040"/>
</dbReference>
<gene>
    <name evidence="2" type="ORF">KIW84_042095</name>
</gene>
<dbReference type="EMBL" id="JAMSHJ010000004">
    <property type="protein sequence ID" value="KAI5417357.1"/>
    <property type="molecule type" value="Genomic_DNA"/>
</dbReference>
<dbReference type="Gramene" id="Psat0s1988g0040.5">
    <property type="protein sequence ID" value="Psat0s1988g0040.5.cds1"/>
    <property type="gene ID" value="Psat0s1988g0040"/>
</dbReference>
<dbReference type="Gramene" id="Psat0s1988g0040.4">
    <property type="protein sequence ID" value="Psat0s1988g0040.4.cds1"/>
    <property type="gene ID" value="Psat0s1988g0040"/>
</dbReference>
<name>A0A9D4XBP5_PEA</name>
<dbReference type="PANTHER" id="PTHR47587:SF2">
    <property type="entry name" value="OS05G0103500 PROTEIN"/>
    <property type="match status" value="1"/>
</dbReference>
<dbReference type="Proteomes" id="UP001058974">
    <property type="component" value="Chromosome 4"/>
</dbReference>
<dbReference type="PANTHER" id="PTHR47587">
    <property type="entry name" value="OS05G0103500 PROTEIN"/>
    <property type="match status" value="1"/>
</dbReference>
<reference evidence="2 3" key="1">
    <citation type="journal article" date="2022" name="Nat. Genet.">
        <title>Improved pea reference genome and pan-genome highlight genomic features and evolutionary characteristics.</title>
        <authorList>
            <person name="Yang T."/>
            <person name="Liu R."/>
            <person name="Luo Y."/>
            <person name="Hu S."/>
            <person name="Wang D."/>
            <person name="Wang C."/>
            <person name="Pandey M.K."/>
            <person name="Ge S."/>
            <person name="Xu Q."/>
            <person name="Li N."/>
            <person name="Li G."/>
            <person name="Huang Y."/>
            <person name="Saxena R.K."/>
            <person name="Ji Y."/>
            <person name="Li M."/>
            <person name="Yan X."/>
            <person name="He Y."/>
            <person name="Liu Y."/>
            <person name="Wang X."/>
            <person name="Xiang C."/>
            <person name="Varshney R.K."/>
            <person name="Ding H."/>
            <person name="Gao S."/>
            <person name="Zong X."/>
        </authorList>
    </citation>
    <scope>NUCLEOTIDE SEQUENCE [LARGE SCALE GENOMIC DNA]</scope>
    <source>
        <strain evidence="2 3">cv. Zhongwan 6</strain>
    </source>
</reference>
<dbReference type="Gramene" id="Psat0s1988g0040.7">
    <property type="protein sequence ID" value="Psat0s1988g0040.7.cds1"/>
    <property type="gene ID" value="Psat0s1988g0040"/>
</dbReference>
<dbReference type="Gramene" id="Psat0s1988g0040.6">
    <property type="protein sequence ID" value="Psat0s1988g0040.6.cds1"/>
    <property type="gene ID" value="Psat0s1988g0040"/>
</dbReference>
<dbReference type="Gramene" id="Psat0s1988g0040.2">
    <property type="protein sequence ID" value="Psat0s1988g0040.2.cds1"/>
    <property type="gene ID" value="Psat0s1988g0040"/>
</dbReference>
<feature type="coiled-coil region" evidence="1">
    <location>
        <begin position="77"/>
        <end position="115"/>
    </location>
</feature>
<accession>A0A9D4XBP5</accession>
<evidence type="ECO:0000313" key="3">
    <source>
        <dbReference type="Proteomes" id="UP001058974"/>
    </source>
</evidence>
<dbReference type="Gramene" id="PSAT_LOCUS17559_t1">
    <property type="protein sequence ID" value="CAL5198071.1"/>
    <property type="gene ID" value="PSAT_LOCUS17559"/>
</dbReference>
<keyword evidence="3" id="KW-1185">Reference proteome</keyword>
<evidence type="ECO:0008006" key="4">
    <source>
        <dbReference type="Google" id="ProtNLM"/>
    </source>
</evidence>
<dbReference type="OrthoDB" id="70030at2759"/>